<gene>
    <name evidence="10" type="ORF">B0H63DRAFT_396104</name>
</gene>
<dbReference type="GO" id="GO:0003684">
    <property type="term" value="F:damaged DNA binding"/>
    <property type="evidence" value="ECO:0007669"/>
    <property type="project" value="InterPro"/>
</dbReference>
<dbReference type="PANTHER" id="PTHR12135:SF0">
    <property type="entry name" value="DNA REPAIR PROTEIN COMPLEMENTING XP-C CELLS"/>
    <property type="match status" value="1"/>
</dbReference>
<dbReference type="InterPro" id="IPR018328">
    <property type="entry name" value="Rad4_beta-hairpin_dom3"/>
</dbReference>
<dbReference type="GO" id="GO:0000111">
    <property type="term" value="C:nucleotide-excision repair factor 2 complex"/>
    <property type="evidence" value="ECO:0007669"/>
    <property type="project" value="TreeGrafter"/>
</dbReference>
<feature type="domain" description="Rad4 beta-hairpin" evidence="7">
    <location>
        <begin position="587"/>
        <end position="644"/>
    </location>
</feature>
<feature type="compositionally biased region" description="Acidic residues" evidence="6">
    <location>
        <begin position="857"/>
        <end position="867"/>
    </location>
</feature>
<feature type="domain" description="Rad4 beta-hairpin" evidence="8">
    <location>
        <begin position="646"/>
        <end position="718"/>
    </location>
</feature>
<dbReference type="GO" id="GO:0003697">
    <property type="term" value="F:single-stranded DNA binding"/>
    <property type="evidence" value="ECO:0007669"/>
    <property type="project" value="TreeGrafter"/>
</dbReference>
<dbReference type="Gene3D" id="2.20.20.110">
    <property type="entry name" value="Rad4, beta-hairpin domain BHD1"/>
    <property type="match status" value="1"/>
</dbReference>
<name>A0AAE0NHH4_9PEZI</name>
<dbReference type="Pfam" id="PF10404">
    <property type="entry name" value="BHD_2"/>
    <property type="match status" value="1"/>
</dbReference>
<evidence type="ECO:0000256" key="6">
    <source>
        <dbReference type="SAM" id="MobiDB-lite"/>
    </source>
</evidence>
<dbReference type="GO" id="GO:0071942">
    <property type="term" value="C:XPC complex"/>
    <property type="evidence" value="ECO:0007669"/>
    <property type="project" value="TreeGrafter"/>
</dbReference>
<evidence type="ECO:0000259" key="9">
    <source>
        <dbReference type="SMART" id="SM01032"/>
    </source>
</evidence>
<dbReference type="SMART" id="SM01031">
    <property type="entry name" value="BHD_2"/>
    <property type="match status" value="1"/>
</dbReference>
<protein>
    <recommendedName>
        <fullName evidence="12">DNA repair protein rhp41</fullName>
    </recommendedName>
</protein>
<dbReference type="InterPro" id="IPR018327">
    <property type="entry name" value="BHD_2"/>
</dbReference>
<reference evidence="10" key="2">
    <citation type="submission" date="2023-06" db="EMBL/GenBank/DDBJ databases">
        <authorList>
            <consortium name="Lawrence Berkeley National Laboratory"/>
            <person name="Haridas S."/>
            <person name="Hensen N."/>
            <person name="Bonometti L."/>
            <person name="Westerberg I."/>
            <person name="Brannstrom I.O."/>
            <person name="Guillou S."/>
            <person name="Cros-Aarteil S."/>
            <person name="Calhoun S."/>
            <person name="Kuo A."/>
            <person name="Mondo S."/>
            <person name="Pangilinan J."/>
            <person name="Riley R."/>
            <person name="LaButti K."/>
            <person name="Andreopoulos B."/>
            <person name="Lipzen A."/>
            <person name="Chen C."/>
            <person name="Yanf M."/>
            <person name="Daum C."/>
            <person name="Ng V."/>
            <person name="Clum A."/>
            <person name="Steindorff A."/>
            <person name="Ohm R."/>
            <person name="Martin F."/>
            <person name="Silar P."/>
            <person name="Natvig D."/>
            <person name="Lalanne C."/>
            <person name="Gautier V."/>
            <person name="Ament-velasquez S.L."/>
            <person name="Kruys A."/>
            <person name="Hutchinson M.I."/>
            <person name="Powell A.J."/>
            <person name="Barry K."/>
            <person name="Miller A.N."/>
            <person name="Grigoriev I.V."/>
            <person name="Debuchy R."/>
            <person name="Gladieux P."/>
            <person name="Thoren M.H."/>
            <person name="Johannesson H."/>
        </authorList>
    </citation>
    <scope>NUCLEOTIDE SEQUENCE</scope>
    <source>
        <strain evidence="10">CBS 232.78</strain>
    </source>
</reference>
<evidence type="ECO:0000256" key="5">
    <source>
        <dbReference type="ARBA" id="ARBA00023242"/>
    </source>
</evidence>
<feature type="compositionally biased region" description="Basic and acidic residues" evidence="6">
    <location>
        <begin position="209"/>
        <end position="225"/>
    </location>
</feature>
<keyword evidence="11" id="KW-1185">Reference proteome</keyword>
<evidence type="ECO:0000313" key="10">
    <source>
        <dbReference type="EMBL" id="KAK3381633.1"/>
    </source>
</evidence>
<evidence type="ECO:0000256" key="1">
    <source>
        <dbReference type="ARBA" id="ARBA00004123"/>
    </source>
</evidence>
<dbReference type="SMART" id="SM01032">
    <property type="entry name" value="BHD_3"/>
    <property type="match status" value="1"/>
</dbReference>
<dbReference type="GO" id="GO:0006289">
    <property type="term" value="P:nucleotide-excision repair"/>
    <property type="evidence" value="ECO:0007669"/>
    <property type="project" value="InterPro"/>
</dbReference>
<comment type="similarity">
    <text evidence="2">Belongs to the XPC family.</text>
</comment>
<keyword evidence="5" id="KW-0539">Nucleus</keyword>
<proteinExistence type="inferred from homology"/>
<evidence type="ECO:0000256" key="3">
    <source>
        <dbReference type="ARBA" id="ARBA00022763"/>
    </source>
</evidence>
<feature type="compositionally biased region" description="Low complexity" evidence="6">
    <location>
        <begin position="17"/>
        <end position="48"/>
    </location>
</feature>
<dbReference type="InterPro" id="IPR018326">
    <property type="entry name" value="Rad4_beta-hairpin_dom1"/>
</dbReference>
<feature type="domain" description="Rad4 beta-hairpin" evidence="9">
    <location>
        <begin position="725"/>
        <end position="799"/>
    </location>
</feature>
<dbReference type="EMBL" id="JAULSW010000005">
    <property type="protein sequence ID" value="KAK3381633.1"/>
    <property type="molecule type" value="Genomic_DNA"/>
</dbReference>
<feature type="region of interest" description="Disordered" evidence="6">
    <location>
        <begin position="1"/>
        <end position="140"/>
    </location>
</feature>
<keyword evidence="3" id="KW-0227">DNA damage</keyword>
<sequence>MVVRKRNATTGGGGAGDSTSSSSTTPRTTRAASTRSQSAAATTATPSGSRGGGGRKKAGGRGAPGPPVVPDVYRELLVEARAEARSAQAQDNSGGLEQRPLKRKRPGEKGVPSRQKEALVLSKPEEAGQNADDSDDDDDDVEFEDVIIPAPTVQTMVRESDDDDDDVVFEDVDVDPGGLLSASAAAGEGQSKDMVLDLNLSAQRNAMTESRRAADRRKPVTREEKERRVQIHKMHLLCLLSHVERRNRWCNDTAVQEAIRPLLTDKMLKSLIPRASLTQFGRTESLKCGVQETSSMFLARFRVTERGLWRALWAEDEEQLKNYKLPEDIDSTLEKSDFLEAAKALKGSRDVGAQLFCALLRCAGVEARLVCSLQPLACVAGGPLMPKQRGNSGALPPKPSKADIYAASMEKHQSKAPVTASPRRRLGHPLAAGYHVPSMTPPPPATPRAPTQSIKPIRGESSFPVYWVEVLDVAHQKWHPVDPLVTCTQWKPRVLEPPASDPKNCLTYVVAFDADGSAKDVTRRYAKAYNSKTRKMRVDGAMVANRTGPEVGLTGERWWRRTMRTYARPWPTDLDQIERNELAAEEAKEPMPRNVADFKDHPVYALERHLRQNEVLIPGAQATGTVGAGSKGPLERIYRRRDVQIARTRDKWYRMGREVKPGAEPVKILPKRQRKRGRFDDTDDDEEDDDPDKVGLFGDAVAGVPVYTVDQTDLYQAPPVVNGRVPKNKFGNLDVYVPSMVPAGGAYIVHDRAAQAAFILGVDYAPALTGFSFKGRHGTAVLNGVVVPQESEEAVRAVITGLADLDAEMERERRSRKALRMWSWFLKALRIRERIWAGADPDEEARDDDDKGKAPAVDDDEEEDVEMADAMMSDVSEEFEMGDDDGGGGFFAD</sequence>
<dbReference type="InterPro" id="IPR036985">
    <property type="entry name" value="Transglutaminase-like_sf"/>
</dbReference>
<dbReference type="InterPro" id="IPR038765">
    <property type="entry name" value="Papain-like_cys_pep_sf"/>
</dbReference>
<comment type="caution">
    <text evidence="10">The sequence shown here is derived from an EMBL/GenBank/DDBJ whole genome shotgun (WGS) entry which is preliminary data.</text>
</comment>
<dbReference type="Pfam" id="PF10405">
    <property type="entry name" value="BHD_3"/>
    <property type="match status" value="1"/>
</dbReference>
<dbReference type="InterPro" id="IPR018325">
    <property type="entry name" value="Rad4/PNGase_transGLS-fold"/>
</dbReference>
<dbReference type="Pfam" id="PF03835">
    <property type="entry name" value="Rad4"/>
    <property type="match status" value="1"/>
</dbReference>
<feature type="region of interest" description="Disordered" evidence="6">
    <location>
        <begin position="663"/>
        <end position="694"/>
    </location>
</feature>
<keyword evidence="4" id="KW-0234">DNA repair</keyword>
<evidence type="ECO:0000256" key="4">
    <source>
        <dbReference type="ARBA" id="ARBA00023204"/>
    </source>
</evidence>
<feature type="compositionally biased region" description="Acidic residues" evidence="6">
    <location>
        <begin position="681"/>
        <end position="691"/>
    </location>
</feature>
<evidence type="ECO:0000259" key="7">
    <source>
        <dbReference type="SMART" id="SM01030"/>
    </source>
</evidence>
<comment type="subcellular location">
    <subcellularLocation>
        <location evidence="1">Nucleus</location>
    </subcellularLocation>
</comment>
<dbReference type="Proteomes" id="UP001285441">
    <property type="component" value="Unassembled WGS sequence"/>
</dbReference>
<dbReference type="Gene3D" id="3.90.260.10">
    <property type="entry name" value="Transglutaminase-like"/>
    <property type="match status" value="1"/>
</dbReference>
<dbReference type="SMART" id="SM01030">
    <property type="entry name" value="BHD_1"/>
    <property type="match status" value="1"/>
</dbReference>
<dbReference type="AlphaFoldDB" id="A0AAE0NHH4"/>
<dbReference type="InterPro" id="IPR004583">
    <property type="entry name" value="DNA_repair_Rad4"/>
</dbReference>
<reference evidence="10" key="1">
    <citation type="journal article" date="2023" name="Mol. Phylogenet. Evol.">
        <title>Genome-scale phylogeny and comparative genomics of the fungal order Sordariales.</title>
        <authorList>
            <person name="Hensen N."/>
            <person name="Bonometti L."/>
            <person name="Westerberg I."/>
            <person name="Brannstrom I.O."/>
            <person name="Guillou S."/>
            <person name="Cros-Aarteil S."/>
            <person name="Calhoun S."/>
            <person name="Haridas S."/>
            <person name="Kuo A."/>
            <person name="Mondo S."/>
            <person name="Pangilinan J."/>
            <person name="Riley R."/>
            <person name="LaButti K."/>
            <person name="Andreopoulos B."/>
            <person name="Lipzen A."/>
            <person name="Chen C."/>
            <person name="Yan M."/>
            <person name="Daum C."/>
            <person name="Ng V."/>
            <person name="Clum A."/>
            <person name="Steindorff A."/>
            <person name="Ohm R.A."/>
            <person name="Martin F."/>
            <person name="Silar P."/>
            <person name="Natvig D.O."/>
            <person name="Lalanne C."/>
            <person name="Gautier V."/>
            <person name="Ament-Velasquez S.L."/>
            <person name="Kruys A."/>
            <person name="Hutchinson M.I."/>
            <person name="Powell A.J."/>
            <person name="Barry K."/>
            <person name="Miller A.N."/>
            <person name="Grigoriev I.V."/>
            <person name="Debuchy R."/>
            <person name="Gladieux P."/>
            <person name="Hiltunen Thoren M."/>
            <person name="Johannesson H."/>
        </authorList>
    </citation>
    <scope>NUCLEOTIDE SEQUENCE</scope>
    <source>
        <strain evidence="10">CBS 232.78</strain>
    </source>
</reference>
<feature type="region of interest" description="Disordered" evidence="6">
    <location>
        <begin position="840"/>
        <end position="893"/>
    </location>
</feature>
<feature type="compositionally biased region" description="Acidic residues" evidence="6">
    <location>
        <begin position="875"/>
        <end position="886"/>
    </location>
</feature>
<dbReference type="GO" id="GO:0005737">
    <property type="term" value="C:cytoplasm"/>
    <property type="evidence" value="ECO:0007669"/>
    <property type="project" value="TreeGrafter"/>
</dbReference>
<dbReference type="GO" id="GO:0006298">
    <property type="term" value="P:mismatch repair"/>
    <property type="evidence" value="ECO:0007669"/>
    <property type="project" value="TreeGrafter"/>
</dbReference>
<dbReference type="Pfam" id="PF10403">
    <property type="entry name" value="BHD_1"/>
    <property type="match status" value="1"/>
</dbReference>
<evidence type="ECO:0008006" key="12">
    <source>
        <dbReference type="Google" id="ProtNLM"/>
    </source>
</evidence>
<dbReference type="InterPro" id="IPR042488">
    <property type="entry name" value="Rad4_BHD3_sf"/>
</dbReference>
<evidence type="ECO:0000313" key="11">
    <source>
        <dbReference type="Proteomes" id="UP001285441"/>
    </source>
</evidence>
<organism evidence="10 11">
    <name type="scientific">Podospora didyma</name>
    <dbReference type="NCBI Taxonomy" id="330526"/>
    <lineage>
        <taxon>Eukaryota</taxon>
        <taxon>Fungi</taxon>
        <taxon>Dikarya</taxon>
        <taxon>Ascomycota</taxon>
        <taxon>Pezizomycotina</taxon>
        <taxon>Sordariomycetes</taxon>
        <taxon>Sordariomycetidae</taxon>
        <taxon>Sordariales</taxon>
        <taxon>Podosporaceae</taxon>
        <taxon>Podospora</taxon>
    </lineage>
</organism>
<dbReference type="SUPFAM" id="SSF54001">
    <property type="entry name" value="Cysteine proteinases"/>
    <property type="match status" value="1"/>
</dbReference>
<evidence type="ECO:0000256" key="2">
    <source>
        <dbReference type="ARBA" id="ARBA00009525"/>
    </source>
</evidence>
<dbReference type="Gene3D" id="3.30.70.2460">
    <property type="entry name" value="Rad4, beta-hairpin domain BHD3"/>
    <property type="match status" value="1"/>
</dbReference>
<feature type="region of interest" description="Disordered" evidence="6">
    <location>
        <begin position="206"/>
        <end position="225"/>
    </location>
</feature>
<evidence type="ECO:0000259" key="8">
    <source>
        <dbReference type="SMART" id="SM01031"/>
    </source>
</evidence>
<feature type="compositionally biased region" description="Basic and acidic residues" evidence="6">
    <location>
        <begin position="72"/>
        <end position="84"/>
    </location>
</feature>
<accession>A0AAE0NHH4</accession>
<dbReference type="PANTHER" id="PTHR12135">
    <property type="entry name" value="DNA REPAIR PROTEIN XP-C / RAD4"/>
    <property type="match status" value="1"/>
</dbReference>